<dbReference type="SUPFAM" id="SSF48371">
    <property type="entry name" value="ARM repeat"/>
    <property type="match status" value="1"/>
</dbReference>
<dbReference type="OMA" id="ELHCAML"/>
<sequence>LDAWMFPLLDLVIDSIGHKVSAVSSLGLEASKLIVDGTHPESFRLVLPFLTRACQHDKAKVKLFGMSTISELAEGRCSTQVANDLYELVPLLTVNMWDCKDEVVEAARRCLEVCCVAANNRDLKPFIPKLINCVLHPENVPECVHQLAATVFVQEIKSPALAVTVPLLERGLNERDTVIRRKACTIVENMCKMIDHPEEAIAFMPKIKPMVSRAAEEIPDPEARGVAGKTLKTLLGIEEAAIESRQLNPEAVLEIWGSVFPATDPSEKKLGYEEAVAHVCKVCSSLITDRNFEHATWREVLEEHMKPFAPIAQEASDQLRDLCYRESRPKVAEEDWDEEGEDLCNIEFSLGYGAMMLLTNTRLHMKRGKRYGLCGPNGCGKSTLMRAIVNGQVDGFPPPDKLRTVYVEHDIQGADVSSCVIDFVLSDPRLKEESRDEVTRVLKSVGFTDELLAKSIQALSGGWKMKVALARAMLLKADILLLDEPTNHLDKNNVQWLEEYLTSLHNVTSMVVSHDSRFLDRICTHITHFEKNRKLKTYRGNLAEFVRQKPEAKAYYELASEEVTFTLPEPGFLEGVKSKGKAILKMSDVSFAYPGSSKPTVSKISLQASLLSRVAVVGPNGAGKSTIIKLLTGELKPDSGTVWKHPNMRIAYVAQHAFHHLEKHLDKTPNEYIQWRYAGGEDKESLTKEGKKVTEEEEEQMKKVQMIWTDDGNVEKRVVEEIMGRRKLKGGYEYEVKWVGLQSDKNSWLEREKLVEMGFTKMLNRVDEREALRLGTSGKALTAKNVEDVLGKMGLEAEFATHNRIRGLSGGQKVKVVLAAAMWEDPHILVLDEPTNYLDRDSLGALATAMKTYGGGVIMISHNHEFTREVCTETWICEEGRLKREGKSFTDDVKIVAPTNSLFTGEKKEVKDSYGNTIQVENQVKLTGKDLKKYKKMKEARKKRGEDVSDSE</sequence>
<evidence type="ECO:0000256" key="5">
    <source>
        <dbReference type="ARBA" id="ARBA00022490"/>
    </source>
</evidence>
<reference evidence="18" key="2">
    <citation type="submission" date="2012-11" db="EMBL/GenBank/DDBJ databases">
        <authorList>
            <person name="Kuo A."/>
            <person name="Curtis B.A."/>
            <person name="Tanifuji G."/>
            <person name="Burki F."/>
            <person name="Gruber A."/>
            <person name="Irimia M."/>
            <person name="Maruyama S."/>
            <person name="Arias M.C."/>
            <person name="Ball S.G."/>
            <person name="Gile G.H."/>
            <person name="Hirakawa Y."/>
            <person name="Hopkins J.F."/>
            <person name="Rensing S.A."/>
            <person name="Schmutz J."/>
            <person name="Symeonidi A."/>
            <person name="Elias M."/>
            <person name="Eveleigh R.J."/>
            <person name="Herman E.K."/>
            <person name="Klute M.J."/>
            <person name="Nakayama T."/>
            <person name="Obornik M."/>
            <person name="Reyes-Prieto A."/>
            <person name="Armbrust E.V."/>
            <person name="Aves S.J."/>
            <person name="Beiko R.G."/>
            <person name="Coutinho P."/>
            <person name="Dacks J.B."/>
            <person name="Durnford D.G."/>
            <person name="Fast N.M."/>
            <person name="Green B.R."/>
            <person name="Grisdale C."/>
            <person name="Hempe F."/>
            <person name="Henrissat B."/>
            <person name="Hoppner M.P."/>
            <person name="Ishida K.-I."/>
            <person name="Kim E."/>
            <person name="Koreny L."/>
            <person name="Kroth P.G."/>
            <person name="Liu Y."/>
            <person name="Malik S.-B."/>
            <person name="Maier U.G."/>
            <person name="McRose D."/>
            <person name="Mock T."/>
            <person name="Neilson J.A."/>
            <person name="Onodera N.T."/>
            <person name="Poole A.M."/>
            <person name="Pritham E.J."/>
            <person name="Richards T.A."/>
            <person name="Rocap G."/>
            <person name="Roy S.W."/>
            <person name="Sarai C."/>
            <person name="Schaack S."/>
            <person name="Shirato S."/>
            <person name="Slamovits C.H."/>
            <person name="Spencer D.F."/>
            <person name="Suzuki S."/>
            <person name="Worden A.Z."/>
            <person name="Zauner S."/>
            <person name="Barry K."/>
            <person name="Bell C."/>
            <person name="Bharti A.K."/>
            <person name="Crow J.A."/>
            <person name="Grimwood J."/>
            <person name="Kramer R."/>
            <person name="Lindquist E."/>
            <person name="Lucas S."/>
            <person name="Salamov A."/>
            <person name="McFadden G.I."/>
            <person name="Lane C.E."/>
            <person name="Keeling P.J."/>
            <person name="Gray M.W."/>
            <person name="Grigoriev I.V."/>
            <person name="Archibald J.M."/>
        </authorList>
    </citation>
    <scope>NUCLEOTIDE SEQUENCE</scope>
    <source>
        <strain evidence="18">CCMP2712</strain>
    </source>
</reference>
<evidence type="ECO:0000259" key="15">
    <source>
        <dbReference type="PROSITE" id="PS50893"/>
    </source>
</evidence>
<dbReference type="PROSITE" id="PS50893">
    <property type="entry name" value="ABC_TRANSPORTER_2"/>
    <property type="match status" value="2"/>
</dbReference>
<evidence type="ECO:0000256" key="8">
    <source>
        <dbReference type="ARBA" id="ARBA00022768"/>
    </source>
</evidence>
<dbReference type="PaxDb" id="55529-EKX48372"/>
<dbReference type="FunFam" id="3.40.50.300:FF:000193">
    <property type="entry name" value="Probable Elongation factor 3"/>
    <property type="match status" value="1"/>
</dbReference>
<dbReference type="InterPro" id="IPR016197">
    <property type="entry name" value="Chromo-like_dom_sf"/>
</dbReference>
<dbReference type="FunFam" id="2.40.50.990:FF:000002">
    <property type="entry name" value="mRNA export factor elf1"/>
    <property type="match status" value="1"/>
</dbReference>
<feature type="domain" description="ABC transporter" evidence="15">
    <location>
        <begin position="341"/>
        <end position="556"/>
    </location>
</feature>
<dbReference type="GO" id="GO:0003746">
    <property type="term" value="F:translation elongation factor activity"/>
    <property type="evidence" value="ECO:0007669"/>
    <property type="project" value="UniProtKB-KW"/>
</dbReference>
<dbReference type="GO" id="GO:0016887">
    <property type="term" value="F:ATP hydrolysis activity"/>
    <property type="evidence" value="ECO:0007669"/>
    <property type="project" value="InterPro"/>
</dbReference>
<organism evidence="16">
    <name type="scientific">Guillardia theta (strain CCMP2712)</name>
    <name type="common">Cryptophyte</name>
    <dbReference type="NCBI Taxonomy" id="905079"/>
    <lineage>
        <taxon>Eukaryota</taxon>
        <taxon>Cryptophyceae</taxon>
        <taxon>Pyrenomonadales</taxon>
        <taxon>Geminigeraceae</taxon>
        <taxon>Guillardia</taxon>
    </lineage>
</organism>
<keyword evidence="7" id="KW-0547">Nucleotide-binding</keyword>
<dbReference type="GO" id="GO:0005524">
    <property type="term" value="F:ATP binding"/>
    <property type="evidence" value="ECO:0007669"/>
    <property type="project" value="UniProtKB-KW"/>
</dbReference>
<reference evidence="17" key="3">
    <citation type="submission" date="2016-03" db="UniProtKB">
        <authorList>
            <consortium name="EnsemblProtists"/>
        </authorList>
    </citation>
    <scope>IDENTIFICATION</scope>
</reference>
<dbReference type="InterPro" id="IPR015688">
    <property type="entry name" value="eEF3_ABC2_chromodomain-like"/>
</dbReference>
<dbReference type="HOGENOM" id="CLU_002848_0_0_1"/>
<dbReference type="OrthoDB" id="2110130at2759"/>
<evidence type="ECO:0000256" key="9">
    <source>
        <dbReference type="ARBA" id="ARBA00022801"/>
    </source>
</evidence>
<keyword evidence="8" id="KW-0251">Elongation factor</keyword>
<dbReference type="InterPro" id="IPR023780">
    <property type="entry name" value="Chromo_domain"/>
</dbReference>
<feature type="domain" description="ABC transporter" evidence="15">
    <location>
        <begin position="584"/>
        <end position="904"/>
    </location>
</feature>
<dbReference type="Pfam" id="PF00385">
    <property type="entry name" value="Chromo"/>
    <property type="match status" value="1"/>
</dbReference>
<comment type="similarity">
    <text evidence="4">Belongs to the ABC transporter superfamily. ABCF family. EF3 subfamily.</text>
</comment>
<keyword evidence="11" id="KW-0694">RNA-binding</keyword>
<evidence type="ECO:0008006" key="19">
    <source>
        <dbReference type="Google" id="ProtNLM"/>
    </source>
</evidence>
<evidence type="ECO:0000256" key="7">
    <source>
        <dbReference type="ARBA" id="ARBA00022741"/>
    </source>
</evidence>
<dbReference type="EMBL" id="JH992986">
    <property type="protein sequence ID" value="EKX48372.1"/>
    <property type="molecule type" value="Genomic_DNA"/>
</dbReference>
<dbReference type="Pfam" id="PF24987">
    <property type="entry name" value="HEAT_EF3_N"/>
    <property type="match status" value="1"/>
</dbReference>
<keyword evidence="18" id="KW-1185">Reference proteome</keyword>
<dbReference type="CDD" id="cd18626">
    <property type="entry name" value="CD_eEF3"/>
    <property type="match status" value="1"/>
</dbReference>
<dbReference type="InterPro" id="IPR050611">
    <property type="entry name" value="ABCF"/>
</dbReference>
<keyword evidence="5" id="KW-0963">Cytoplasm</keyword>
<dbReference type="UniPathway" id="UPA00345"/>
<dbReference type="InterPro" id="IPR003439">
    <property type="entry name" value="ABC_transporter-like_ATP-bd"/>
</dbReference>
<dbReference type="KEGG" id="gtt:GUITHDRAFT_68804"/>
<evidence type="ECO:0000256" key="4">
    <source>
        <dbReference type="ARBA" id="ARBA00011054"/>
    </source>
</evidence>
<dbReference type="PROSITE" id="PS50013">
    <property type="entry name" value="CHROMO_2"/>
    <property type="match status" value="1"/>
</dbReference>
<evidence type="ECO:0000256" key="11">
    <source>
        <dbReference type="ARBA" id="ARBA00022884"/>
    </source>
</evidence>
<evidence type="ECO:0000313" key="18">
    <source>
        <dbReference type="Proteomes" id="UP000011087"/>
    </source>
</evidence>
<dbReference type="InterPro" id="IPR017871">
    <property type="entry name" value="ABC_transporter-like_CS"/>
</dbReference>
<dbReference type="EnsemblProtists" id="EKX48372">
    <property type="protein sequence ID" value="EKX48372"/>
    <property type="gene ID" value="GUITHDRAFT_68804"/>
</dbReference>
<dbReference type="AlphaFoldDB" id="L1JJ97"/>
<accession>L1JJ97</accession>
<dbReference type="RefSeq" id="XP_005835352.1">
    <property type="nucleotide sequence ID" value="XM_005835295.1"/>
</dbReference>
<evidence type="ECO:0000256" key="6">
    <source>
        <dbReference type="ARBA" id="ARBA00022737"/>
    </source>
</evidence>
<keyword evidence="6" id="KW-0677">Repeat</keyword>
<dbReference type="GO" id="GO:0009507">
    <property type="term" value="C:chloroplast"/>
    <property type="evidence" value="ECO:0007669"/>
    <property type="project" value="UniProtKB-SubCell"/>
</dbReference>
<evidence type="ECO:0000256" key="1">
    <source>
        <dbReference type="ARBA" id="ARBA00004229"/>
    </source>
</evidence>
<dbReference type="SMART" id="SM00298">
    <property type="entry name" value="CHROMO"/>
    <property type="match status" value="1"/>
</dbReference>
<dbReference type="InterPro" id="IPR003593">
    <property type="entry name" value="AAA+_ATPase"/>
</dbReference>
<dbReference type="STRING" id="905079.L1JJ97"/>
<name>L1JJ97_GUITC</name>
<dbReference type="GO" id="GO:0003723">
    <property type="term" value="F:RNA binding"/>
    <property type="evidence" value="ECO:0007669"/>
    <property type="project" value="UniProtKB-KW"/>
</dbReference>
<dbReference type="SUPFAM" id="SSF52540">
    <property type="entry name" value="P-loop containing nucleoside triphosphate hydrolases"/>
    <property type="match status" value="2"/>
</dbReference>
<evidence type="ECO:0000313" key="16">
    <source>
        <dbReference type="EMBL" id="EKX48372.1"/>
    </source>
</evidence>
<dbReference type="Pfam" id="PF00005">
    <property type="entry name" value="ABC_tran"/>
    <property type="match status" value="2"/>
</dbReference>
<feature type="domain" description="Chromo" evidence="14">
    <location>
        <begin position="717"/>
        <end position="778"/>
    </location>
</feature>
<dbReference type="Gene3D" id="1.25.10.10">
    <property type="entry name" value="Leucine-rich Repeat Variant"/>
    <property type="match status" value="1"/>
</dbReference>
<dbReference type="PANTHER" id="PTHR19211:SF5">
    <property type="entry name" value="ELONGATION FACTOR 3A-RELATED"/>
    <property type="match status" value="1"/>
</dbReference>
<dbReference type="CDD" id="cd03221">
    <property type="entry name" value="ABCF_EF-3"/>
    <property type="match status" value="2"/>
</dbReference>
<dbReference type="InterPro" id="IPR047038">
    <property type="entry name" value="eEF3_chromodomain-like_sf"/>
</dbReference>
<gene>
    <name evidence="16" type="ORF">GUITHDRAFT_68804</name>
</gene>
<dbReference type="InterPro" id="IPR027417">
    <property type="entry name" value="P-loop_NTPase"/>
</dbReference>
<dbReference type="PROSITE" id="PS00211">
    <property type="entry name" value="ABC_TRANSPORTER_1"/>
    <property type="match status" value="2"/>
</dbReference>
<protein>
    <recommendedName>
        <fullName evidence="19">Elongation factor 3</fullName>
    </recommendedName>
</protein>
<dbReference type="InterPro" id="IPR000953">
    <property type="entry name" value="Chromo/chromo_shadow_dom"/>
</dbReference>
<dbReference type="SMART" id="SM00382">
    <property type="entry name" value="AAA"/>
    <property type="match status" value="2"/>
</dbReference>
<keyword evidence="9" id="KW-0378">Hydrolase</keyword>
<dbReference type="PANTHER" id="PTHR19211">
    <property type="entry name" value="ATP-BINDING TRANSPORT PROTEIN-RELATED"/>
    <property type="match status" value="1"/>
</dbReference>
<evidence type="ECO:0000256" key="2">
    <source>
        <dbReference type="ARBA" id="ARBA00004496"/>
    </source>
</evidence>
<evidence type="ECO:0000256" key="3">
    <source>
        <dbReference type="ARBA" id="ARBA00004815"/>
    </source>
</evidence>
<dbReference type="eggNOG" id="KOG0062">
    <property type="taxonomic scope" value="Eukaryota"/>
</dbReference>
<comment type="subcellular location">
    <subcellularLocation>
        <location evidence="2">Cytoplasm</location>
    </subcellularLocation>
    <subcellularLocation>
        <location evidence="1">Plastid</location>
        <location evidence="1">Chloroplast</location>
    </subcellularLocation>
</comment>
<evidence type="ECO:0000313" key="17">
    <source>
        <dbReference type="EnsemblProtists" id="EKX48372"/>
    </source>
</evidence>
<dbReference type="SUPFAM" id="SSF54160">
    <property type="entry name" value="Chromo domain-like"/>
    <property type="match status" value="1"/>
</dbReference>
<evidence type="ECO:0000256" key="13">
    <source>
        <dbReference type="ARBA" id="ARBA00049360"/>
    </source>
</evidence>
<dbReference type="Pfam" id="PF24984">
    <property type="entry name" value="HEAT_EF3_GNC1"/>
    <property type="match status" value="1"/>
</dbReference>
<dbReference type="InterPro" id="IPR011989">
    <property type="entry name" value="ARM-like"/>
</dbReference>
<keyword evidence="12" id="KW-0648">Protein biosynthesis</keyword>
<evidence type="ECO:0000256" key="10">
    <source>
        <dbReference type="ARBA" id="ARBA00022840"/>
    </source>
</evidence>
<comment type="catalytic activity">
    <reaction evidence="13">
        <text>ATP + H2O = ADP + phosphate + H(+)</text>
        <dbReference type="Rhea" id="RHEA:13065"/>
        <dbReference type="ChEBI" id="CHEBI:15377"/>
        <dbReference type="ChEBI" id="CHEBI:15378"/>
        <dbReference type="ChEBI" id="CHEBI:30616"/>
        <dbReference type="ChEBI" id="CHEBI:43474"/>
        <dbReference type="ChEBI" id="CHEBI:456216"/>
    </reaction>
</comment>
<evidence type="ECO:0000259" key="14">
    <source>
        <dbReference type="PROSITE" id="PS50013"/>
    </source>
</evidence>
<keyword evidence="10" id="KW-0067">ATP-binding</keyword>
<dbReference type="InterPro" id="IPR016024">
    <property type="entry name" value="ARM-type_fold"/>
</dbReference>
<dbReference type="eggNOG" id="KOG1242">
    <property type="taxonomic scope" value="Eukaryota"/>
</dbReference>
<dbReference type="Proteomes" id="UP000011087">
    <property type="component" value="Unassembled WGS sequence"/>
</dbReference>
<dbReference type="GeneID" id="17304993"/>
<dbReference type="Gene3D" id="2.40.50.990">
    <property type="match status" value="1"/>
</dbReference>
<reference evidence="16 18" key="1">
    <citation type="journal article" date="2012" name="Nature">
        <title>Algal genomes reveal evolutionary mosaicism and the fate of nucleomorphs.</title>
        <authorList>
            <consortium name="DOE Joint Genome Institute"/>
            <person name="Curtis B.A."/>
            <person name="Tanifuji G."/>
            <person name="Burki F."/>
            <person name="Gruber A."/>
            <person name="Irimia M."/>
            <person name="Maruyama S."/>
            <person name="Arias M.C."/>
            <person name="Ball S.G."/>
            <person name="Gile G.H."/>
            <person name="Hirakawa Y."/>
            <person name="Hopkins J.F."/>
            <person name="Kuo A."/>
            <person name="Rensing S.A."/>
            <person name="Schmutz J."/>
            <person name="Symeonidi A."/>
            <person name="Elias M."/>
            <person name="Eveleigh R.J."/>
            <person name="Herman E.K."/>
            <person name="Klute M.J."/>
            <person name="Nakayama T."/>
            <person name="Obornik M."/>
            <person name="Reyes-Prieto A."/>
            <person name="Armbrust E.V."/>
            <person name="Aves S.J."/>
            <person name="Beiko R.G."/>
            <person name="Coutinho P."/>
            <person name="Dacks J.B."/>
            <person name="Durnford D.G."/>
            <person name="Fast N.M."/>
            <person name="Green B.R."/>
            <person name="Grisdale C.J."/>
            <person name="Hempel F."/>
            <person name="Henrissat B."/>
            <person name="Hoppner M.P."/>
            <person name="Ishida K."/>
            <person name="Kim E."/>
            <person name="Koreny L."/>
            <person name="Kroth P.G."/>
            <person name="Liu Y."/>
            <person name="Malik S.B."/>
            <person name="Maier U.G."/>
            <person name="McRose D."/>
            <person name="Mock T."/>
            <person name="Neilson J.A."/>
            <person name="Onodera N.T."/>
            <person name="Poole A.M."/>
            <person name="Pritham E.J."/>
            <person name="Richards T.A."/>
            <person name="Rocap G."/>
            <person name="Roy S.W."/>
            <person name="Sarai C."/>
            <person name="Schaack S."/>
            <person name="Shirato S."/>
            <person name="Slamovits C.H."/>
            <person name="Spencer D.F."/>
            <person name="Suzuki S."/>
            <person name="Worden A.Z."/>
            <person name="Zauner S."/>
            <person name="Barry K."/>
            <person name="Bell C."/>
            <person name="Bharti A.K."/>
            <person name="Crow J.A."/>
            <person name="Grimwood J."/>
            <person name="Kramer R."/>
            <person name="Lindquist E."/>
            <person name="Lucas S."/>
            <person name="Salamov A."/>
            <person name="McFadden G.I."/>
            <person name="Lane C.E."/>
            <person name="Keeling P.J."/>
            <person name="Gray M.W."/>
            <person name="Grigoriev I.V."/>
            <person name="Archibald J.M."/>
        </authorList>
    </citation>
    <scope>NUCLEOTIDE SEQUENCE</scope>
    <source>
        <strain evidence="16 18">CCMP2712</strain>
    </source>
</reference>
<evidence type="ECO:0000256" key="12">
    <source>
        <dbReference type="ARBA" id="ARBA00022917"/>
    </source>
</evidence>
<comment type="pathway">
    <text evidence="3">Protein biosynthesis; polypeptide chain elongation.</text>
</comment>
<dbReference type="Gene3D" id="3.40.50.300">
    <property type="entry name" value="P-loop containing nucleotide triphosphate hydrolases"/>
    <property type="match status" value="2"/>
</dbReference>
<proteinExistence type="inferred from homology"/>
<feature type="non-terminal residue" evidence="16">
    <location>
        <position position="1"/>
    </location>
</feature>